<dbReference type="EMBL" id="CP136891">
    <property type="protein sequence ID" value="WOK96962.1"/>
    <property type="molecule type" value="Genomic_DNA"/>
</dbReference>
<evidence type="ECO:0000256" key="9">
    <source>
        <dbReference type="SAM" id="MobiDB-lite"/>
    </source>
</evidence>
<evidence type="ECO:0000313" key="12">
    <source>
        <dbReference type="Proteomes" id="UP001327560"/>
    </source>
</evidence>
<keyword evidence="3 8" id="KW-0863">Zinc-finger</keyword>
<dbReference type="Proteomes" id="UP001327560">
    <property type="component" value="Chromosome 2"/>
</dbReference>
<dbReference type="SMART" id="SM00355">
    <property type="entry name" value="ZnF_C2H2"/>
    <property type="match status" value="1"/>
</dbReference>
<evidence type="ECO:0000256" key="5">
    <source>
        <dbReference type="ARBA" id="ARBA00023015"/>
    </source>
</evidence>
<dbReference type="PROSITE" id="PS50157">
    <property type="entry name" value="ZINC_FINGER_C2H2_2"/>
    <property type="match status" value="1"/>
</dbReference>
<evidence type="ECO:0000256" key="7">
    <source>
        <dbReference type="ARBA" id="ARBA00023242"/>
    </source>
</evidence>
<dbReference type="GO" id="GO:0005634">
    <property type="term" value="C:nucleus"/>
    <property type="evidence" value="ECO:0007669"/>
    <property type="project" value="UniProtKB-SubCell"/>
</dbReference>
<keyword evidence="7" id="KW-0539">Nucleus</keyword>
<dbReference type="Gene3D" id="3.30.160.60">
    <property type="entry name" value="Classic Zinc Finger"/>
    <property type="match status" value="1"/>
</dbReference>
<reference evidence="11 12" key="1">
    <citation type="submission" date="2023-10" db="EMBL/GenBank/DDBJ databases">
        <title>Chromosome-scale genome assembly provides insights into flower coloration mechanisms of Canna indica.</title>
        <authorList>
            <person name="Li C."/>
        </authorList>
    </citation>
    <scope>NUCLEOTIDE SEQUENCE [LARGE SCALE GENOMIC DNA]</scope>
    <source>
        <tissue evidence="11">Flower</tissue>
    </source>
</reference>
<proteinExistence type="predicted"/>
<dbReference type="InterPro" id="IPR036236">
    <property type="entry name" value="Znf_C2H2_sf"/>
</dbReference>
<keyword evidence="5" id="KW-0805">Transcription regulation</keyword>
<comment type="subcellular location">
    <subcellularLocation>
        <location evidence="1">Nucleus</location>
    </subcellularLocation>
</comment>
<dbReference type="SUPFAM" id="SSF57667">
    <property type="entry name" value="beta-beta-alpha zinc fingers"/>
    <property type="match status" value="1"/>
</dbReference>
<evidence type="ECO:0000256" key="1">
    <source>
        <dbReference type="ARBA" id="ARBA00004123"/>
    </source>
</evidence>
<dbReference type="Pfam" id="PF13912">
    <property type="entry name" value="zf-C2H2_6"/>
    <property type="match status" value="1"/>
</dbReference>
<feature type="compositionally biased region" description="Acidic residues" evidence="9">
    <location>
        <begin position="163"/>
        <end position="174"/>
    </location>
</feature>
<evidence type="ECO:0000256" key="2">
    <source>
        <dbReference type="ARBA" id="ARBA00022723"/>
    </source>
</evidence>
<protein>
    <recommendedName>
        <fullName evidence="10">C2H2-type domain-containing protein</fullName>
    </recommendedName>
</protein>
<keyword evidence="4" id="KW-0862">Zinc</keyword>
<dbReference type="InterPro" id="IPR013087">
    <property type="entry name" value="Znf_C2H2_type"/>
</dbReference>
<accession>A0AAQ3JXJ2</accession>
<gene>
    <name evidence="11" type="ORF">Cni_G05670</name>
</gene>
<dbReference type="InterPro" id="IPR052426">
    <property type="entry name" value="Plant_dev_regulator"/>
</dbReference>
<name>A0AAQ3JXJ2_9LILI</name>
<evidence type="ECO:0000313" key="11">
    <source>
        <dbReference type="EMBL" id="WOK96962.1"/>
    </source>
</evidence>
<keyword evidence="6" id="KW-0804">Transcription</keyword>
<evidence type="ECO:0000256" key="8">
    <source>
        <dbReference type="PROSITE-ProRule" id="PRU00042"/>
    </source>
</evidence>
<dbReference type="GO" id="GO:0008270">
    <property type="term" value="F:zinc ion binding"/>
    <property type="evidence" value="ECO:0007669"/>
    <property type="project" value="UniProtKB-KW"/>
</dbReference>
<feature type="region of interest" description="Disordered" evidence="9">
    <location>
        <begin position="153"/>
        <end position="176"/>
    </location>
</feature>
<dbReference type="PROSITE" id="PS00028">
    <property type="entry name" value="ZINC_FINGER_C2H2_1"/>
    <property type="match status" value="1"/>
</dbReference>
<dbReference type="PANTHER" id="PTHR45801:SF5">
    <property type="entry name" value="OS05G0286100 PROTEIN"/>
    <property type="match status" value="1"/>
</dbReference>
<evidence type="ECO:0000256" key="6">
    <source>
        <dbReference type="ARBA" id="ARBA00023163"/>
    </source>
</evidence>
<evidence type="ECO:0000259" key="10">
    <source>
        <dbReference type="PROSITE" id="PS50157"/>
    </source>
</evidence>
<organism evidence="11 12">
    <name type="scientific">Canna indica</name>
    <name type="common">Indian-shot</name>
    <dbReference type="NCBI Taxonomy" id="4628"/>
    <lineage>
        <taxon>Eukaryota</taxon>
        <taxon>Viridiplantae</taxon>
        <taxon>Streptophyta</taxon>
        <taxon>Embryophyta</taxon>
        <taxon>Tracheophyta</taxon>
        <taxon>Spermatophyta</taxon>
        <taxon>Magnoliopsida</taxon>
        <taxon>Liliopsida</taxon>
        <taxon>Zingiberales</taxon>
        <taxon>Cannaceae</taxon>
        <taxon>Canna</taxon>
    </lineage>
</organism>
<evidence type="ECO:0000256" key="4">
    <source>
        <dbReference type="ARBA" id="ARBA00022833"/>
    </source>
</evidence>
<sequence>MRSTMEQTRNWMWAKLDHSSEKLSVLGSQNRSSSLYAYDQSWEERAFAEDSAGRLGGCIWPPRSYSCSFCKREFRSAQALGGHMNVHRRDRARLKQSLSPNRDENIDHHPLHTPNSNPCTCLAPPLSSTLRSVSLDSAATARRIIVSEELKVSTENSNPSEENINEEVEEEEDNTGVKRRRTDFKFSAISVEKVQSEVLKQSPFTVEELDLELRLGQKRKPVTVEQRAN</sequence>
<evidence type="ECO:0000256" key="3">
    <source>
        <dbReference type="ARBA" id="ARBA00022771"/>
    </source>
</evidence>
<keyword evidence="12" id="KW-1185">Reference proteome</keyword>
<dbReference type="PANTHER" id="PTHR45801">
    <property type="entry name" value="OS07G0101800 PROTEIN"/>
    <property type="match status" value="1"/>
</dbReference>
<feature type="domain" description="C2H2-type" evidence="10">
    <location>
        <begin position="65"/>
        <end position="92"/>
    </location>
</feature>
<keyword evidence="2" id="KW-0479">Metal-binding</keyword>
<dbReference type="AlphaFoldDB" id="A0AAQ3JXJ2"/>